<comment type="caution">
    <text evidence="1">The sequence shown here is derived from an EMBL/GenBank/DDBJ whole genome shotgun (WGS) entry which is preliminary data.</text>
</comment>
<proteinExistence type="predicted"/>
<dbReference type="RefSeq" id="WP_125128720.1">
    <property type="nucleotide sequence ID" value="NZ_RHJS01000002.1"/>
</dbReference>
<sequence length="441" mass="52727">MSCIYCFIKDEYQHKLKTMSRHSTLRFEDDLYKYKENFLESLKNLDSSNLCSCCHGFAKNENIVSFLEEMKTDLQSKIDYIAVVFDEIINIYKTFITCNHEKAYHGMVAFLQKYSTNYTSINAQQLCKPMFRVRRKTGDYDESDIREYFHIPFTKRYLAGNQRYSMTGQPMSYMAESLQIALNEINGTIEEVNIALFFPRYSYFYRNGMYDVSNGFIGNLNALISETYTGSSMPEYDNSYYTFSKNNMKKMIGDYILYQILQYPTKEGTKGVFVQEYVLPQLMMEAIQNKGDWLGLQYQTSKPPMYKVVNEYWRVPNLNYCFIIPYTADTAYNEQYIKKFFYEIYFQKENDIELEKVQQMIEVCFENCRKAQAQKYIMQEYFHYTVCVETYLKEMVRLNTEEYVETKEFQIQKLLLYKFLIHINEIICNPDKYQIIKYSDN</sequence>
<gene>
    <name evidence="1" type="ORF">EBB54_20520</name>
</gene>
<evidence type="ECO:0000313" key="2">
    <source>
        <dbReference type="Proteomes" id="UP000274920"/>
    </source>
</evidence>
<accession>A0A3R8JPS6</accession>
<dbReference type="Proteomes" id="UP000274920">
    <property type="component" value="Unassembled WGS sequence"/>
</dbReference>
<name>A0A3R8JPS6_9FIRM</name>
<organism evidence="1 2">
    <name type="scientific">Schaedlerella arabinosiphila</name>
    <dbReference type="NCBI Taxonomy" id="2044587"/>
    <lineage>
        <taxon>Bacteria</taxon>
        <taxon>Bacillati</taxon>
        <taxon>Bacillota</taxon>
        <taxon>Clostridia</taxon>
        <taxon>Lachnospirales</taxon>
        <taxon>Lachnospiraceae</taxon>
        <taxon>Schaedlerella</taxon>
    </lineage>
</organism>
<dbReference type="AlphaFoldDB" id="A0A3R8JPS6"/>
<evidence type="ECO:0000313" key="1">
    <source>
        <dbReference type="EMBL" id="RRK33464.1"/>
    </source>
</evidence>
<dbReference type="EMBL" id="RHJS01000002">
    <property type="protein sequence ID" value="RRK33464.1"/>
    <property type="molecule type" value="Genomic_DNA"/>
</dbReference>
<reference evidence="1" key="1">
    <citation type="submission" date="2018-10" db="EMBL/GenBank/DDBJ databases">
        <title>Schaedlerella arabinophila gen. nov. sp. nov., isolated from the mouse intestinal tract and comparative analysis with the genome of the closely related altered Schaedler flora strain ASF502.</title>
        <authorList>
            <person name="Miyake S."/>
            <person name="Soh M."/>
            <person name="Seedorf H."/>
        </authorList>
    </citation>
    <scope>NUCLEOTIDE SEQUENCE [LARGE SCALE GENOMIC DNA]</scope>
    <source>
        <strain evidence="1">DSM 106076</strain>
    </source>
</reference>
<keyword evidence="2" id="KW-1185">Reference proteome</keyword>
<protein>
    <submittedName>
        <fullName evidence="1">Uncharacterized protein</fullName>
    </submittedName>
</protein>